<dbReference type="HOGENOM" id="CLU_1633040_0_0_10"/>
<dbReference type="Pfam" id="PF05163">
    <property type="entry name" value="DinB"/>
    <property type="match status" value="1"/>
</dbReference>
<evidence type="ECO:0000256" key="1">
    <source>
        <dbReference type="ARBA" id="ARBA00008635"/>
    </source>
</evidence>
<dbReference type="KEGG" id="scn:Solca_1694"/>
<reference evidence="4" key="1">
    <citation type="submission" date="2012-02" db="EMBL/GenBank/DDBJ databases">
        <title>The complete genome of Solitalea canadensis DSM 3403.</title>
        <authorList>
            <consortium name="US DOE Joint Genome Institute (JGI-PGF)"/>
            <person name="Lucas S."/>
            <person name="Copeland A."/>
            <person name="Lapidus A."/>
            <person name="Glavina del Rio T."/>
            <person name="Dalin E."/>
            <person name="Tice H."/>
            <person name="Bruce D."/>
            <person name="Goodwin L."/>
            <person name="Pitluck S."/>
            <person name="Peters L."/>
            <person name="Ovchinnikova G."/>
            <person name="Lu M."/>
            <person name="Kyrpides N."/>
            <person name="Mavromatis K."/>
            <person name="Ivanova N."/>
            <person name="Brettin T."/>
            <person name="Detter J.C."/>
            <person name="Han C."/>
            <person name="Larimer F."/>
            <person name="Land M."/>
            <person name="Hauser L."/>
            <person name="Markowitz V."/>
            <person name="Cheng J.-F."/>
            <person name="Hugenholtz P."/>
            <person name="Woyke T."/>
            <person name="Wu D."/>
            <person name="Spring S."/>
            <person name="Schroeder M."/>
            <person name="Kopitz M."/>
            <person name="Brambilla E."/>
            <person name="Klenk H.-P."/>
            <person name="Eisen J.A."/>
        </authorList>
    </citation>
    <scope>NUCLEOTIDE SEQUENCE</scope>
    <source>
        <strain evidence="4">DSM 3403</strain>
    </source>
</reference>
<proteinExistence type="inferred from homology"/>
<dbReference type="OrthoDB" id="119432at2"/>
<sequence length="166" mass="19105">MSTIIQSLLKEMEQEAQTTRKMLSRVPNDKYDWKPHPKSMNIKSLATHIAELPTWVTMAVTTDELDFASNPYQPQDITNTDDLLKYFEKSLANGREHLEKTNEKTLDEQWVLRNGDEIYSKSSKAEVIRMTYCQIVHHRAQLGVFLRLLDVPIPGSYGPSADDMSF</sequence>
<dbReference type="RefSeq" id="WP_014679987.1">
    <property type="nucleotide sequence ID" value="NC_017770.1"/>
</dbReference>
<name>H8KQM2_SOLCM</name>
<gene>
    <name evidence="4" type="ordered locus">Solca_1694</name>
</gene>
<keyword evidence="2 3" id="KW-0479">Metal-binding</keyword>
<comment type="similarity">
    <text evidence="1">Belongs to the DinB family.</text>
</comment>
<dbReference type="eggNOG" id="COG2318">
    <property type="taxonomic scope" value="Bacteria"/>
</dbReference>
<feature type="binding site" evidence="3">
    <location>
        <position position="138"/>
    </location>
    <ligand>
        <name>a divalent metal cation</name>
        <dbReference type="ChEBI" id="CHEBI:60240"/>
    </ligand>
</feature>
<dbReference type="InterPro" id="IPR034660">
    <property type="entry name" value="DinB/YfiT-like"/>
</dbReference>
<dbReference type="EMBL" id="CP003349">
    <property type="protein sequence ID" value="AFD06760.1"/>
    <property type="molecule type" value="Genomic_DNA"/>
</dbReference>
<evidence type="ECO:0000313" key="4">
    <source>
        <dbReference type="EMBL" id="AFD06760.1"/>
    </source>
</evidence>
<dbReference type="Gene3D" id="1.20.120.450">
    <property type="entry name" value="dinb family like domain"/>
    <property type="match status" value="1"/>
</dbReference>
<organism evidence="4 5">
    <name type="scientific">Solitalea canadensis (strain ATCC 29591 / DSM 3403 / JCM 21819 / LMG 8368 / NBRC 15130 / NCIMB 12057 / USAM 9D)</name>
    <name type="common">Flexibacter canadensis</name>
    <dbReference type="NCBI Taxonomy" id="929556"/>
    <lineage>
        <taxon>Bacteria</taxon>
        <taxon>Pseudomonadati</taxon>
        <taxon>Bacteroidota</taxon>
        <taxon>Sphingobacteriia</taxon>
        <taxon>Sphingobacteriales</taxon>
        <taxon>Sphingobacteriaceae</taxon>
        <taxon>Solitalea</taxon>
    </lineage>
</organism>
<dbReference type="GO" id="GO:0046872">
    <property type="term" value="F:metal ion binding"/>
    <property type="evidence" value="ECO:0007669"/>
    <property type="project" value="UniProtKB-KW"/>
</dbReference>
<dbReference type="AlphaFoldDB" id="H8KQM2"/>
<accession>H8KQM2</accession>
<dbReference type="InterPro" id="IPR007837">
    <property type="entry name" value="DinB"/>
</dbReference>
<evidence type="ECO:0000256" key="3">
    <source>
        <dbReference type="PIRSR" id="PIRSR607837-1"/>
    </source>
</evidence>
<evidence type="ECO:0000313" key="5">
    <source>
        <dbReference type="Proteomes" id="UP000007590"/>
    </source>
</evidence>
<dbReference type="SUPFAM" id="SSF109854">
    <property type="entry name" value="DinB/YfiT-like putative metalloenzymes"/>
    <property type="match status" value="1"/>
</dbReference>
<dbReference type="Proteomes" id="UP000007590">
    <property type="component" value="Chromosome"/>
</dbReference>
<keyword evidence="5" id="KW-1185">Reference proteome</keyword>
<evidence type="ECO:0008006" key="6">
    <source>
        <dbReference type="Google" id="ProtNLM"/>
    </source>
</evidence>
<evidence type="ECO:0000256" key="2">
    <source>
        <dbReference type="ARBA" id="ARBA00022723"/>
    </source>
</evidence>
<protein>
    <recommendedName>
        <fullName evidence="6">DinB family protein</fullName>
    </recommendedName>
</protein>
<feature type="binding site" evidence="3">
    <location>
        <position position="48"/>
    </location>
    <ligand>
        <name>a divalent metal cation</name>
        <dbReference type="ChEBI" id="CHEBI:60240"/>
    </ligand>
</feature>
<dbReference type="STRING" id="929556.Solca_1694"/>